<reference evidence="1 2" key="1">
    <citation type="submission" date="2020-09" db="EMBL/GenBank/DDBJ databases">
        <title>De no assembly of potato wild relative species, Solanum commersonii.</title>
        <authorList>
            <person name="Cho K."/>
        </authorList>
    </citation>
    <scope>NUCLEOTIDE SEQUENCE [LARGE SCALE GENOMIC DNA]</scope>
    <source>
        <strain evidence="1">LZ3.2</strain>
        <tissue evidence="1">Leaf</tissue>
    </source>
</reference>
<accession>A0A9J5Y3T0</accession>
<protein>
    <submittedName>
        <fullName evidence="1">Uncharacterized protein</fullName>
    </submittedName>
</protein>
<evidence type="ECO:0000313" key="2">
    <source>
        <dbReference type="Proteomes" id="UP000824120"/>
    </source>
</evidence>
<evidence type="ECO:0000313" key="1">
    <source>
        <dbReference type="EMBL" id="KAG5594216.1"/>
    </source>
</evidence>
<comment type="caution">
    <text evidence="1">The sequence shown here is derived from an EMBL/GenBank/DDBJ whole genome shotgun (WGS) entry which is preliminary data.</text>
</comment>
<dbReference type="EMBL" id="JACXVP010000007">
    <property type="protein sequence ID" value="KAG5594216.1"/>
    <property type="molecule type" value="Genomic_DNA"/>
</dbReference>
<proteinExistence type="predicted"/>
<gene>
    <name evidence="1" type="ORF">H5410_035448</name>
</gene>
<dbReference type="AlphaFoldDB" id="A0A9J5Y3T0"/>
<name>A0A9J5Y3T0_SOLCO</name>
<sequence length="277" mass="31939">MEDPEEKMSGNVGQLRDDGDLVIGRYTLNIIRAYTPQASLDEEDKRHLWEDLDEMSTPRSYDDVHGDFGIRNKSKGGVSLLDFAKAFGLVNSVDYLLLRKDDKGLSKDCKEMEEKLVAKGLGVVAGMQTWLERCWRFREVDLVGIKKTGGGIEKSKGNLRQRRWHMQKKWEIDNDVSHSIDVGWMRWRLASGVLYDKNMPPKLKASSTEWWLDPLCCIGRNRDRLRNEDIQDKVRVGFSGGQNARSHAEMVQACEEEMHICHSAEMWAVDYGRFQKR</sequence>
<dbReference type="OrthoDB" id="424543at2759"/>
<dbReference type="PANTHER" id="PTHR23227">
    <property type="entry name" value="BUCENTAUR RELATED"/>
    <property type="match status" value="1"/>
</dbReference>
<dbReference type="PANTHER" id="PTHR23227:SF67">
    <property type="entry name" value="CRANIOFACIAL DEVELOPMENT PROTEIN 2-LIKE"/>
    <property type="match status" value="1"/>
</dbReference>
<dbReference type="Proteomes" id="UP000824120">
    <property type="component" value="Chromosome 7"/>
</dbReference>
<organism evidence="1 2">
    <name type="scientific">Solanum commersonii</name>
    <name type="common">Commerson's wild potato</name>
    <name type="synonym">Commerson's nightshade</name>
    <dbReference type="NCBI Taxonomy" id="4109"/>
    <lineage>
        <taxon>Eukaryota</taxon>
        <taxon>Viridiplantae</taxon>
        <taxon>Streptophyta</taxon>
        <taxon>Embryophyta</taxon>
        <taxon>Tracheophyta</taxon>
        <taxon>Spermatophyta</taxon>
        <taxon>Magnoliopsida</taxon>
        <taxon>eudicotyledons</taxon>
        <taxon>Gunneridae</taxon>
        <taxon>Pentapetalae</taxon>
        <taxon>asterids</taxon>
        <taxon>lamiids</taxon>
        <taxon>Solanales</taxon>
        <taxon>Solanaceae</taxon>
        <taxon>Solanoideae</taxon>
        <taxon>Solaneae</taxon>
        <taxon>Solanum</taxon>
    </lineage>
</organism>
<dbReference type="InterPro" id="IPR027124">
    <property type="entry name" value="Swc5/CFDP1/2"/>
</dbReference>
<keyword evidence="2" id="KW-1185">Reference proteome</keyword>